<comment type="caution">
    <text evidence="2">The sequence shown here is derived from an EMBL/GenBank/DDBJ whole genome shotgun (WGS) entry which is preliminary data.</text>
</comment>
<organism evidence="2 3">
    <name type="scientific">[Myrmecia] bisecta</name>
    <dbReference type="NCBI Taxonomy" id="41462"/>
    <lineage>
        <taxon>Eukaryota</taxon>
        <taxon>Viridiplantae</taxon>
        <taxon>Chlorophyta</taxon>
        <taxon>core chlorophytes</taxon>
        <taxon>Trebouxiophyceae</taxon>
        <taxon>Trebouxiales</taxon>
        <taxon>Trebouxiaceae</taxon>
        <taxon>Myrmecia</taxon>
    </lineage>
</organism>
<keyword evidence="3" id="KW-1185">Reference proteome</keyword>
<dbReference type="AlphaFoldDB" id="A0AAW1PLS5"/>
<evidence type="ECO:0000313" key="2">
    <source>
        <dbReference type="EMBL" id="KAK9810381.1"/>
    </source>
</evidence>
<name>A0AAW1PLS5_9CHLO</name>
<keyword evidence="1" id="KW-0175">Coiled coil</keyword>
<evidence type="ECO:0000313" key="3">
    <source>
        <dbReference type="Proteomes" id="UP001489004"/>
    </source>
</evidence>
<proteinExistence type="predicted"/>
<sequence length="263" mass="30195">MDTSNGCDVTKLREELAATRKALRKAQACSMMEAKRLLLTLEAQSRKLKRADHDQEYLQHQVLQLQSQLSRQEAVYADRTSQTVRVLYCWFLCTLSGKDRQADQLRADAVAARRGLMQHAKYHRDHFKRRTDEYKRLFDEEVATNNAAHEAAIEEHTGASEALRRQLTELHDSHAQLQRERKCAHELVVQGVKNSEIPILCPTCKLPESACAMCERKRNEPQGSRSGPHNWCCSLDADVRRLLNEEEEHQSGSRPRHRNGTLS</sequence>
<dbReference type="Proteomes" id="UP001489004">
    <property type="component" value="Unassembled WGS sequence"/>
</dbReference>
<dbReference type="EMBL" id="JALJOR010000010">
    <property type="protein sequence ID" value="KAK9810381.1"/>
    <property type="molecule type" value="Genomic_DNA"/>
</dbReference>
<evidence type="ECO:0000256" key="1">
    <source>
        <dbReference type="SAM" id="Coils"/>
    </source>
</evidence>
<protein>
    <submittedName>
        <fullName evidence="2">Uncharacterized protein</fullName>
    </submittedName>
</protein>
<reference evidence="2 3" key="1">
    <citation type="journal article" date="2024" name="Nat. Commun.">
        <title>Phylogenomics reveals the evolutionary origins of lichenization in chlorophyte algae.</title>
        <authorList>
            <person name="Puginier C."/>
            <person name="Libourel C."/>
            <person name="Otte J."/>
            <person name="Skaloud P."/>
            <person name="Haon M."/>
            <person name="Grisel S."/>
            <person name="Petersen M."/>
            <person name="Berrin J.G."/>
            <person name="Delaux P.M."/>
            <person name="Dal Grande F."/>
            <person name="Keller J."/>
        </authorList>
    </citation>
    <scope>NUCLEOTIDE SEQUENCE [LARGE SCALE GENOMIC DNA]</scope>
    <source>
        <strain evidence="2 3">SAG 2043</strain>
    </source>
</reference>
<accession>A0AAW1PLS5</accession>
<gene>
    <name evidence="2" type="ORF">WJX72_009779</name>
</gene>
<feature type="coiled-coil region" evidence="1">
    <location>
        <begin position="9"/>
        <end position="51"/>
    </location>
</feature>